<evidence type="ECO:0000313" key="7">
    <source>
        <dbReference type="EMBL" id="ACL56304.1"/>
    </source>
</evidence>
<evidence type="ECO:0000256" key="2">
    <source>
        <dbReference type="ARBA" id="ARBA00022723"/>
    </source>
</evidence>
<feature type="chain" id="PRO_5002874615" evidence="5">
    <location>
        <begin position="28"/>
        <end position="112"/>
    </location>
</feature>
<dbReference type="Proteomes" id="UP000008207">
    <property type="component" value="Chromosome"/>
</dbReference>
<dbReference type="InterPro" id="IPR009056">
    <property type="entry name" value="Cyt_c-like_dom"/>
</dbReference>
<evidence type="ECO:0000256" key="3">
    <source>
        <dbReference type="ARBA" id="ARBA00023004"/>
    </source>
</evidence>
<evidence type="ECO:0000256" key="5">
    <source>
        <dbReference type="SAM" id="SignalP"/>
    </source>
</evidence>
<gene>
    <name evidence="7" type="ordered locus">Mnod_1304</name>
</gene>
<dbReference type="eggNOG" id="COG2010">
    <property type="taxonomic scope" value="Bacteria"/>
</dbReference>
<keyword evidence="1 4" id="KW-0349">Heme</keyword>
<keyword evidence="2 4" id="KW-0479">Metal-binding</keyword>
<evidence type="ECO:0000256" key="4">
    <source>
        <dbReference type="PROSITE-ProRule" id="PRU00433"/>
    </source>
</evidence>
<dbReference type="GO" id="GO:0009055">
    <property type="term" value="F:electron transfer activity"/>
    <property type="evidence" value="ECO:0007669"/>
    <property type="project" value="InterPro"/>
</dbReference>
<organism evidence="7 8">
    <name type="scientific">Methylobacterium nodulans (strain LMG 21967 / CNCM I-2342 / ORS 2060)</name>
    <dbReference type="NCBI Taxonomy" id="460265"/>
    <lineage>
        <taxon>Bacteria</taxon>
        <taxon>Pseudomonadati</taxon>
        <taxon>Pseudomonadota</taxon>
        <taxon>Alphaproteobacteria</taxon>
        <taxon>Hyphomicrobiales</taxon>
        <taxon>Methylobacteriaceae</taxon>
        <taxon>Methylobacterium</taxon>
    </lineage>
</organism>
<sequence>MPPFRLLLRPLGAAVLAGLLAALPAAAEDSHVRRGRIFVQVHCAGCHAIGRTGESPLAEAPPFRDLHTRYPVTDLAESLAEGIRTGHPSMPEFRLDPDQIEDVIRYLASLER</sequence>
<dbReference type="GO" id="GO:0020037">
    <property type="term" value="F:heme binding"/>
    <property type="evidence" value="ECO:0007669"/>
    <property type="project" value="InterPro"/>
</dbReference>
<protein>
    <submittedName>
        <fullName evidence="7">Cytochrome c class I</fullName>
    </submittedName>
</protein>
<keyword evidence="5" id="KW-0732">Signal</keyword>
<accession>B8IKU7</accession>
<dbReference type="GO" id="GO:0046872">
    <property type="term" value="F:metal ion binding"/>
    <property type="evidence" value="ECO:0007669"/>
    <property type="project" value="UniProtKB-KW"/>
</dbReference>
<feature type="signal peptide" evidence="5">
    <location>
        <begin position="1"/>
        <end position="27"/>
    </location>
</feature>
<reference evidence="7 8" key="1">
    <citation type="submission" date="2009-01" db="EMBL/GenBank/DDBJ databases">
        <title>Complete sequence of chromosome of Methylobacterium nodulans ORS 2060.</title>
        <authorList>
            <consortium name="US DOE Joint Genome Institute"/>
            <person name="Lucas S."/>
            <person name="Copeland A."/>
            <person name="Lapidus A."/>
            <person name="Glavina del Rio T."/>
            <person name="Dalin E."/>
            <person name="Tice H."/>
            <person name="Bruce D."/>
            <person name="Goodwin L."/>
            <person name="Pitluck S."/>
            <person name="Sims D."/>
            <person name="Brettin T."/>
            <person name="Detter J.C."/>
            <person name="Han C."/>
            <person name="Larimer F."/>
            <person name="Land M."/>
            <person name="Hauser L."/>
            <person name="Kyrpides N."/>
            <person name="Ivanova N."/>
            <person name="Marx C.J."/>
            <person name="Richardson P."/>
        </authorList>
    </citation>
    <scope>NUCLEOTIDE SEQUENCE [LARGE SCALE GENOMIC DNA]</scope>
    <source>
        <strain evidence="8">LMG 21967 / CNCM I-2342 / ORS 2060</strain>
    </source>
</reference>
<dbReference type="InterPro" id="IPR036909">
    <property type="entry name" value="Cyt_c-like_dom_sf"/>
</dbReference>
<proteinExistence type="predicted"/>
<evidence type="ECO:0000259" key="6">
    <source>
        <dbReference type="PROSITE" id="PS51007"/>
    </source>
</evidence>
<feature type="domain" description="Cytochrome c" evidence="6">
    <location>
        <begin position="30"/>
        <end position="111"/>
    </location>
</feature>
<dbReference type="AlphaFoldDB" id="B8IKU7"/>
<dbReference type="HOGENOM" id="CLU_133116_0_1_5"/>
<dbReference type="KEGG" id="mno:Mnod_1304"/>
<dbReference type="Gene3D" id="1.10.760.10">
    <property type="entry name" value="Cytochrome c-like domain"/>
    <property type="match status" value="1"/>
</dbReference>
<name>B8IKU7_METNO</name>
<dbReference type="OrthoDB" id="7363829at2"/>
<evidence type="ECO:0000313" key="8">
    <source>
        <dbReference type="Proteomes" id="UP000008207"/>
    </source>
</evidence>
<keyword evidence="8" id="KW-1185">Reference proteome</keyword>
<dbReference type="PROSITE" id="PS51007">
    <property type="entry name" value="CYTC"/>
    <property type="match status" value="1"/>
</dbReference>
<evidence type="ECO:0000256" key="1">
    <source>
        <dbReference type="ARBA" id="ARBA00022617"/>
    </source>
</evidence>
<dbReference type="RefSeq" id="WP_015928000.1">
    <property type="nucleotide sequence ID" value="NC_011894.1"/>
</dbReference>
<dbReference type="Pfam" id="PF13442">
    <property type="entry name" value="Cytochrome_CBB3"/>
    <property type="match status" value="1"/>
</dbReference>
<dbReference type="EMBL" id="CP001349">
    <property type="protein sequence ID" value="ACL56304.1"/>
    <property type="molecule type" value="Genomic_DNA"/>
</dbReference>
<keyword evidence="3 4" id="KW-0408">Iron</keyword>
<dbReference type="SUPFAM" id="SSF46626">
    <property type="entry name" value="Cytochrome c"/>
    <property type="match status" value="1"/>
</dbReference>
<dbReference type="STRING" id="460265.Mnod_1304"/>